<name>A0A0U3HV27_9MICC</name>
<dbReference type="EMBL" id="CP013254">
    <property type="protein sequence ID" value="ALU39247.1"/>
    <property type="molecule type" value="Genomic_DNA"/>
</dbReference>
<accession>A0A0U3HV27</accession>
<dbReference type="STRING" id="446860.AS188_05190"/>
<reference evidence="4 6" key="1">
    <citation type="submission" date="2015-11" db="EMBL/GenBank/DDBJ databases">
        <title>Complete Genome Sequence of Kocuria flava strain HO-9041.</title>
        <authorList>
            <person name="Zhou M."/>
            <person name="Dai J."/>
        </authorList>
    </citation>
    <scope>NUCLEOTIDE SEQUENCE [LARGE SCALE GENOMIC DNA]</scope>
    <source>
        <strain evidence="4 6">HO-9041</strain>
    </source>
</reference>
<dbReference type="RefSeq" id="WP_058857959.1">
    <property type="nucleotide sequence ID" value="NZ_BJZR01000009.1"/>
</dbReference>
<keyword evidence="1" id="KW-0808">Transferase</keyword>
<proteinExistence type="predicted"/>
<dbReference type="GO" id="GO:0003841">
    <property type="term" value="F:1-acylglycerol-3-phosphate O-acyltransferase activity"/>
    <property type="evidence" value="ECO:0007669"/>
    <property type="project" value="TreeGrafter"/>
</dbReference>
<evidence type="ECO:0000256" key="2">
    <source>
        <dbReference type="ARBA" id="ARBA00023315"/>
    </source>
</evidence>
<feature type="domain" description="Phospholipid/glycerol acyltransferase" evidence="3">
    <location>
        <begin position="57"/>
        <end position="172"/>
    </location>
</feature>
<organism evidence="4 6">
    <name type="scientific">Kocuria flava</name>
    <dbReference type="NCBI Taxonomy" id="446860"/>
    <lineage>
        <taxon>Bacteria</taxon>
        <taxon>Bacillati</taxon>
        <taxon>Actinomycetota</taxon>
        <taxon>Actinomycetes</taxon>
        <taxon>Micrococcales</taxon>
        <taxon>Micrococcaceae</taxon>
        <taxon>Kocuria</taxon>
    </lineage>
</organism>
<keyword evidence="7" id="KW-1185">Reference proteome</keyword>
<dbReference type="Proteomes" id="UP000057181">
    <property type="component" value="Chromosome"/>
</dbReference>
<dbReference type="PANTHER" id="PTHR10434">
    <property type="entry name" value="1-ACYL-SN-GLYCEROL-3-PHOSPHATE ACYLTRANSFERASE"/>
    <property type="match status" value="1"/>
</dbReference>
<gene>
    <name evidence="4" type="ORF">AS188_05190</name>
    <name evidence="5" type="ORF">KFL01_06010</name>
</gene>
<dbReference type="SUPFAM" id="SSF69593">
    <property type="entry name" value="Glycerol-3-phosphate (1)-acyltransferase"/>
    <property type="match status" value="1"/>
</dbReference>
<dbReference type="Pfam" id="PF01553">
    <property type="entry name" value="Acyltransferase"/>
    <property type="match status" value="1"/>
</dbReference>
<protein>
    <submittedName>
        <fullName evidence="5">1-acyl-sn-glycerol-3-phosphate acyltransferase</fullName>
    </submittedName>
</protein>
<sequence length="271" mass="29458">MVPILRPSRHAYRAIVLAGAAAVRLLRVPVLVTGEENLPRDQVVRGLHHEVRPGHGAVVAVTHFGYLDFVFAELVLWRRLRAHSRFLITRKHTGSALVTAVCRLCDHVVVDRAAGAPAFAEALAKLRRGEFVALFPEGGVSRSFTVRPLRTGAVRLAAATGAPVAPVAVWGGHRMLTRGRGRLRLRDVWRTPVRVHVGELLRVAPGEDAAAASERLRAALQAGIDRCTQSYPEVPAPGAWWMPAHLGGGAITAAEQVAHDARERESYRRTG</sequence>
<evidence type="ECO:0000313" key="7">
    <source>
        <dbReference type="Proteomes" id="UP000321155"/>
    </source>
</evidence>
<dbReference type="KEGG" id="kfv:AS188_05190"/>
<dbReference type="InterPro" id="IPR002123">
    <property type="entry name" value="Plipid/glycerol_acylTrfase"/>
</dbReference>
<dbReference type="EMBL" id="BJZR01000009">
    <property type="protein sequence ID" value="GEO91295.1"/>
    <property type="molecule type" value="Genomic_DNA"/>
</dbReference>
<evidence type="ECO:0000313" key="5">
    <source>
        <dbReference type="EMBL" id="GEO91295.1"/>
    </source>
</evidence>
<dbReference type="SMART" id="SM00563">
    <property type="entry name" value="PlsC"/>
    <property type="match status" value="1"/>
</dbReference>
<evidence type="ECO:0000313" key="6">
    <source>
        <dbReference type="Proteomes" id="UP000057181"/>
    </source>
</evidence>
<dbReference type="PANTHER" id="PTHR10434:SF55">
    <property type="entry name" value="POSSIBLE ACYLTRANSFERASE"/>
    <property type="match status" value="1"/>
</dbReference>
<dbReference type="GO" id="GO:0006654">
    <property type="term" value="P:phosphatidic acid biosynthetic process"/>
    <property type="evidence" value="ECO:0007669"/>
    <property type="project" value="TreeGrafter"/>
</dbReference>
<dbReference type="CDD" id="cd07989">
    <property type="entry name" value="LPLAT_AGPAT-like"/>
    <property type="match status" value="1"/>
</dbReference>
<dbReference type="AlphaFoldDB" id="A0A0U3HV27"/>
<evidence type="ECO:0000256" key="1">
    <source>
        <dbReference type="ARBA" id="ARBA00022679"/>
    </source>
</evidence>
<evidence type="ECO:0000313" key="4">
    <source>
        <dbReference type="EMBL" id="ALU39247.1"/>
    </source>
</evidence>
<dbReference type="GO" id="GO:0005886">
    <property type="term" value="C:plasma membrane"/>
    <property type="evidence" value="ECO:0007669"/>
    <property type="project" value="TreeGrafter"/>
</dbReference>
<reference evidence="5 7" key="2">
    <citation type="submission" date="2019-07" db="EMBL/GenBank/DDBJ databases">
        <title>Whole genome shotgun sequence of Kocuria flava NBRC 107626.</title>
        <authorList>
            <person name="Hosoyama A."/>
            <person name="Uohara A."/>
            <person name="Ohji S."/>
            <person name="Ichikawa N."/>
        </authorList>
    </citation>
    <scope>NUCLEOTIDE SEQUENCE [LARGE SCALE GENOMIC DNA]</scope>
    <source>
        <strain evidence="5 7">NBRC 107626</strain>
    </source>
</reference>
<dbReference type="Proteomes" id="UP000321155">
    <property type="component" value="Unassembled WGS sequence"/>
</dbReference>
<keyword evidence="2 5" id="KW-0012">Acyltransferase</keyword>
<evidence type="ECO:0000259" key="3">
    <source>
        <dbReference type="SMART" id="SM00563"/>
    </source>
</evidence>